<dbReference type="AlphaFoldDB" id="A0A8S2NPA6"/>
<keyword evidence="1" id="KW-0812">Transmembrane</keyword>
<gene>
    <name evidence="2" type="ORF">OVA965_LOCUS24030</name>
    <name evidence="3" type="ORF">TMI583_LOCUS24748</name>
</gene>
<organism evidence="3 4">
    <name type="scientific">Didymodactylos carnosus</name>
    <dbReference type="NCBI Taxonomy" id="1234261"/>
    <lineage>
        <taxon>Eukaryota</taxon>
        <taxon>Metazoa</taxon>
        <taxon>Spiralia</taxon>
        <taxon>Gnathifera</taxon>
        <taxon>Rotifera</taxon>
        <taxon>Eurotatoria</taxon>
        <taxon>Bdelloidea</taxon>
        <taxon>Philodinida</taxon>
        <taxon>Philodinidae</taxon>
        <taxon>Didymodactylos</taxon>
    </lineage>
</organism>
<protein>
    <submittedName>
        <fullName evidence="3">Uncharacterized protein</fullName>
    </submittedName>
</protein>
<proteinExistence type="predicted"/>
<reference evidence="3" key="1">
    <citation type="submission" date="2021-02" db="EMBL/GenBank/DDBJ databases">
        <authorList>
            <person name="Nowell W R."/>
        </authorList>
    </citation>
    <scope>NUCLEOTIDE SEQUENCE</scope>
</reference>
<feature type="transmembrane region" description="Helical" evidence="1">
    <location>
        <begin position="52"/>
        <end position="72"/>
    </location>
</feature>
<evidence type="ECO:0000313" key="2">
    <source>
        <dbReference type="EMBL" id="CAF1201940.1"/>
    </source>
</evidence>
<keyword evidence="1" id="KW-0472">Membrane</keyword>
<evidence type="ECO:0000256" key="1">
    <source>
        <dbReference type="SAM" id="Phobius"/>
    </source>
</evidence>
<dbReference type="Proteomes" id="UP000682733">
    <property type="component" value="Unassembled WGS sequence"/>
</dbReference>
<evidence type="ECO:0000313" key="3">
    <source>
        <dbReference type="EMBL" id="CAF4011747.1"/>
    </source>
</evidence>
<name>A0A8S2NPA6_9BILA</name>
<dbReference type="Proteomes" id="UP000677228">
    <property type="component" value="Unassembled WGS sequence"/>
</dbReference>
<keyword evidence="1" id="KW-1133">Transmembrane helix</keyword>
<feature type="non-terminal residue" evidence="3">
    <location>
        <position position="1"/>
    </location>
</feature>
<dbReference type="EMBL" id="CAJOBA010035833">
    <property type="protein sequence ID" value="CAF4011747.1"/>
    <property type="molecule type" value="Genomic_DNA"/>
</dbReference>
<accession>A0A8S2NPA6</accession>
<sequence length="199" mass="22873">MIRDSTDNDDYEDSIIRQSRRSTIMERDEVRSPESKAIQTTTTTTEFKKRNLFIFLIIGLTLLIAGEGFLAYKIGLFAGQPLNTTISNDNEIVPFDHSTKNIVDNIASTISVRQTQSTIVRTTIMDSTYKLPIQNEVPWCNKLTYRCGCRKGYCWTTCFDKFWCYSSNRSTSALIDKTVENEVIQLEFDLKLNKLLSYT</sequence>
<comment type="caution">
    <text evidence="3">The sequence shown here is derived from an EMBL/GenBank/DDBJ whole genome shotgun (WGS) entry which is preliminary data.</text>
</comment>
<dbReference type="EMBL" id="CAJNOK010014303">
    <property type="protein sequence ID" value="CAF1201940.1"/>
    <property type="molecule type" value="Genomic_DNA"/>
</dbReference>
<evidence type="ECO:0000313" key="4">
    <source>
        <dbReference type="Proteomes" id="UP000682733"/>
    </source>
</evidence>